<organism evidence="1 2">
    <name type="scientific">Glycomyces niveus</name>
    <dbReference type="NCBI Taxonomy" id="2820287"/>
    <lineage>
        <taxon>Bacteria</taxon>
        <taxon>Bacillati</taxon>
        <taxon>Actinomycetota</taxon>
        <taxon>Actinomycetes</taxon>
        <taxon>Glycomycetales</taxon>
        <taxon>Glycomycetaceae</taxon>
        <taxon>Glycomyces</taxon>
    </lineage>
</organism>
<proteinExistence type="predicted"/>
<dbReference type="RefSeq" id="WP_208499507.1">
    <property type="nucleotide sequence ID" value="NZ_JAGFNP010000017.1"/>
</dbReference>
<evidence type="ECO:0008006" key="3">
    <source>
        <dbReference type="Google" id="ProtNLM"/>
    </source>
</evidence>
<evidence type="ECO:0000313" key="1">
    <source>
        <dbReference type="EMBL" id="MBO3735703.1"/>
    </source>
</evidence>
<sequence length="269" mass="30374">MTLDEVARRRQMLETARTRTHLPRNHRFTPDERAFLDGLRLPGRNPWGETDPGAPETLIPVAQLYYRDVPGLPFGDWFDLLQVLWCPFDHEPHQSWPSVHLYWRDTGSFAGVSARPPGSTVVGYQEYVPHPCTLTPEPVTDYPDYDLLPKPLHEAVEAWEGNEDPGTSYRDIAVVPGWKTGGWGTAWALFGAHEVTCECGAPAEPLLTVAGSEWDTDTVAYWMPVEEQHLTEWHNQHRNDVDVTIGRGYDLQIFHCGTDPAHAPVTVMV</sequence>
<name>A0ABS3UA94_9ACTN</name>
<dbReference type="Proteomes" id="UP000681341">
    <property type="component" value="Unassembled WGS sequence"/>
</dbReference>
<evidence type="ECO:0000313" key="2">
    <source>
        <dbReference type="Proteomes" id="UP000681341"/>
    </source>
</evidence>
<keyword evidence="2" id="KW-1185">Reference proteome</keyword>
<protein>
    <recommendedName>
        <fullName evidence="3">DUF1963 domain-containing protein</fullName>
    </recommendedName>
</protein>
<gene>
    <name evidence="1" type="ORF">J5V16_23005</name>
</gene>
<dbReference type="EMBL" id="JAGFNP010000017">
    <property type="protein sequence ID" value="MBO3735703.1"/>
    <property type="molecule type" value="Genomic_DNA"/>
</dbReference>
<reference evidence="1 2" key="1">
    <citation type="submission" date="2021-03" db="EMBL/GenBank/DDBJ databases">
        <title>Glycomyces sp. nov., a novel actinomycete isolated from soil.</title>
        <authorList>
            <person name="Yang X."/>
            <person name="Xu X."/>
        </authorList>
    </citation>
    <scope>NUCLEOTIDE SEQUENCE [LARGE SCALE GENOMIC DNA]</scope>
    <source>
        <strain evidence="1 2">NEAU-S30</strain>
    </source>
</reference>
<comment type="caution">
    <text evidence="1">The sequence shown here is derived from an EMBL/GenBank/DDBJ whole genome shotgun (WGS) entry which is preliminary data.</text>
</comment>
<accession>A0ABS3UA94</accession>